<evidence type="ECO:0000256" key="3">
    <source>
        <dbReference type="SAM" id="SignalP"/>
    </source>
</evidence>
<feature type="region of interest" description="Disordered" evidence="1">
    <location>
        <begin position="308"/>
        <end position="347"/>
    </location>
</feature>
<evidence type="ECO:0000256" key="2">
    <source>
        <dbReference type="SAM" id="Phobius"/>
    </source>
</evidence>
<evidence type="ECO:0000313" key="5">
    <source>
        <dbReference type="Proteomes" id="UP000799772"/>
    </source>
</evidence>
<dbReference type="OrthoDB" id="2426396at2759"/>
<organism evidence="4 5">
    <name type="scientific">Rhizodiscina lignyota</name>
    <dbReference type="NCBI Taxonomy" id="1504668"/>
    <lineage>
        <taxon>Eukaryota</taxon>
        <taxon>Fungi</taxon>
        <taxon>Dikarya</taxon>
        <taxon>Ascomycota</taxon>
        <taxon>Pezizomycotina</taxon>
        <taxon>Dothideomycetes</taxon>
        <taxon>Pleosporomycetidae</taxon>
        <taxon>Aulographales</taxon>
        <taxon>Rhizodiscinaceae</taxon>
        <taxon>Rhizodiscina</taxon>
    </lineage>
</organism>
<dbReference type="PANTHER" id="PTHR39599">
    <property type="entry name" value="GPI-ANCHORED PROTEIN (EUROFUNG)-RELATED-RELATED"/>
    <property type="match status" value="1"/>
</dbReference>
<proteinExistence type="predicted"/>
<sequence>MPSPARFLALPSSVLLLLLATSIPRVAPDPQWPYNLPVGAKYWPEEETVVKRSFEVQERLNSGQPVGVRKMSGDEGEKFFLEYWQFDEEAQSWEGEEDGYAAQFAGDTPRIRRRAVGEEGDGAYANSSMQTALLPPFLLHDETVMRDSKLEWLFPRALLQTRSFQCPTGTNNCSSIQRPNSCCATDETCVIVDDSDLGDVGCCPSGGNCGGTVSDCDTSQGYTSCPGSDNGGCCIPNFTCEGIGCKSISASTATTTLPTVTVTGSQSANGTTAAAPPPTSSTCSSGFRSCPSSVGGGCCATDRECGSHTCPPSSSSSPVDTPTVTTTTTEGTPLPPNRPTTVASSSARLTTFTTTQSGGGGSVCPTGFYQCSAYYGGGCCRVGRDCQSTSCPTPATQTVVVSNGVTIVAGSGFTPSLSSAGPSGTRTITSTGTVSAAAAALTGTCAQGWSTCSQSVGGGCCPTGFECGASCTATSSGVQGTQAKMTPSGAGRVEGVEWSLGVLMVGAGIVSLVGMVLL</sequence>
<evidence type="ECO:0000313" key="4">
    <source>
        <dbReference type="EMBL" id="KAF2100290.1"/>
    </source>
</evidence>
<keyword evidence="2" id="KW-0812">Transmembrane</keyword>
<dbReference type="PANTHER" id="PTHR39599:SF2">
    <property type="entry name" value="ANCHORED PROTEIN, PUTATIVE (AFU_ORTHOLOGUE AFUA_1G09650)-RELATED"/>
    <property type="match status" value="1"/>
</dbReference>
<keyword evidence="3" id="KW-0732">Signal</keyword>
<feature type="compositionally biased region" description="Low complexity" evidence="1">
    <location>
        <begin position="308"/>
        <end position="332"/>
    </location>
</feature>
<feature type="region of interest" description="Disordered" evidence="1">
    <location>
        <begin position="263"/>
        <end position="282"/>
    </location>
</feature>
<feature type="transmembrane region" description="Helical" evidence="2">
    <location>
        <begin position="498"/>
        <end position="517"/>
    </location>
</feature>
<evidence type="ECO:0000256" key="1">
    <source>
        <dbReference type="SAM" id="MobiDB-lite"/>
    </source>
</evidence>
<dbReference type="Proteomes" id="UP000799772">
    <property type="component" value="Unassembled WGS sequence"/>
</dbReference>
<comment type="caution">
    <text evidence="4">The sequence shown here is derived from an EMBL/GenBank/DDBJ whole genome shotgun (WGS) entry which is preliminary data.</text>
</comment>
<dbReference type="EMBL" id="ML978124">
    <property type="protein sequence ID" value="KAF2100290.1"/>
    <property type="molecule type" value="Genomic_DNA"/>
</dbReference>
<keyword evidence="2" id="KW-1133">Transmembrane helix</keyword>
<keyword evidence="2" id="KW-0472">Membrane</keyword>
<name>A0A9P4IJA7_9PEZI</name>
<feature type="chain" id="PRO_5040120612" description="GPI anchored protein" evidence="3">
    <location>
        <begin position="29"/>
        <end position="518"/>
    </location>
</feature>
<keyword evidence="5" id="KW-1185">Reference proteome</keyword>
<dbReference type="AlphaFoldDB" id="A0A9P4IJA7"/>
<reference evidence="4" key="1">
    <citation type="journal article" date="2020" name="Stud. Mycol.">
        <title>101 Dothideomycetes genomes: a test case for predicting lifestyles and emergence of pathogens.</title>
        <authorList>
            <person name="Haridas S."/>
            <person name="Albert R."/>
            <person name="Binder M."/>
            <person name="Bloem J."/>
            <person name="Labutti K."/>
            <person name="Salamov A."/>
            <person name="Andreopoulos B."/>
            <person name="Baker S."/>
            <person name="Barry K."/>
            <person name="Bills G."/>
            <person name="Bluhm B."/>
            <person name="Cannon C."/>
            <person name="Castanera R."/>
            <person name="Culley D."/>
            <person name="Daum C."/>
            <person name="Ezra D."/>
            <person name="Gonzalez J."/>
            <person name="Henrissat B."/>
            <person name="Kuo A."/>
            <person name="Liang C."/>
            <person name="Lipzen A."/>
            <person name="Lutzoni F."/>
            <person name="Magnuson J."/>
            <person name="Mondo S."/>
            <person name="Nolan M."/>
            <person name="Ohm R."/>
            <person name="Pangilinan J."/>
            <person name="Park H.-J."/>
            <person name="Ramirez L."/>
            <person name="Alfaro M."/>
            <person name="Sun H."/>
            <person name="Tritt A."/>
            <person name="Yoshinaga Y."/>
            <person name="Zwiers L.-H."/>
            <person name="Turgeon B."/>
            <person name="Goodwin S."/>
            <person name="Spatafora J."/>
            <person name="Crous P."/>
            <person name="Grigoriev I."/>
        </authorList>
    </citation>
    <scope>NUCLEOTIDE SEQUENCE</scope>
    <source>
        <strain evidence="4">CBS 133067</strain>
    </source>
</reference>
<feature type="signal peptide" evidence="3">
    <location>
        <begin position="1"/>
        <end position="28"/>
    </location>
</feature>
<gene>
    <name evidence="4" type="ORF">NA57DRAFT_54381</name>
</gene>
<protein>
    <recommendedName>
        <fullName evidence="6">GPI anchored protein</fullName>
    </recommendedName>
</protein>
<evidence type="ECO:0008006" key="6">
    <source>
        <dbReference type="Google" id="ProtNLM"/>
    </source>
</evidence>
<accession>A0A9P4IJA7</accession>